<feature type="domain" description="Alcohol dehydrogenase-like C-terminal" evidence="2">
    <location>
        <begin position="68"/>
        <end position="149"/>
    </location>
</feature>
<keyword evidence="1" id="KW-0560">Oxidoreductase</keyword>
<evidence type="ECO:0000259" key="2">
    <source>
        <dbReference type="Pfam" id="PF00107"/>
    </source>
</evidence>
<evidence type="ECO:0000313" key="4">
    <source>
        <dbReference type="Proteomes" id="UP001140562"/>
    </source>
</evidence>
<evidence type="ECO:0000313" key="3">
    <source>
        <dbReference type="EMBL" id="KAJ4331851.1"/>
    </source>
</evidence>
<dbReference type="InterPro" id="IPR013149">
    <property type="entry name" value="ADH-like_C"/>
</dbReference>
<name>A0A9W8WSA2_9PLEO</name>
<gene>
    <name evidence="3" type="ORF">N0V87_008844</name>
</gene>
<organism evidence="3 4">
    <name type="scientific">Didymella glomerata</name>
    <dbReference type="NCBI Taxonomy" id="749621"/>
    <lineage>
        <taxon>Eukaryota</taxon>
        <taxon>Fungi</taxon>
        <taxon>Dikarya</taxon>
        <taxon>Ascomycota</taxon>
        <taxon>Pezizomycotina</taxon>
        <taxon>Dothideomycetes</taxon>
        <taxon>Pleosporomycetidae</taxon>
        <taxon>Pleosporales</taxon>
        <taxon>Pleosporineae</taxon>
        <taxon>Didymellaceae</taxon>
        <taxon>Didymella</taxon>
    </lineage>
</organism>
<dbReference type="GO" id="GO:0016651">
    <property type="term" value="F:oxidoreductase activity, acting on NAD(P)H"/>
    <property type="evidence" value="ECO:0007669"/>
    <property type="project" value="InterPro"/>
</dbReference>
<protein>
    <recommendedName>
        <fullName evidence="2">Alcohol dehydrogenase-like C-terminal domain-containing protein</fullName>
    </recommendedName>
</protein>
<sequence>MTQGLSDSADNRLGDADYDKAATLGSYTPPGALFGKRFLSLHWPTVPASPVPASEQGKQILIWGGSSAMGSLAISYAKQAGYTVISTSSKHNFGLLKSLGADHIFDHSDPATVDAIRNLFPIDYWLDTISLRPTVSTILKILAPEGQPVTKANIVLLMPPAWLGIETFLEGGTTQFYQMSTDAPRNPKWRKHILSRGGLMEQGIKSGVIKGVAPEVLGSLDKVEAGLNTVHDGVSGKKIVIKPWAEVQGKYLKTPSSKKSRLLSCDEN</sequence>
<dbReference type="Gene3D" id="3.40.50.720">
    <property type="entry name" value="NAD(P)-binding Rossmann-like Domain"/>
    <property type="match status" value="1"/>
</dbReference>
<keyword evidence="4" id="KW-1185">Reference proteome</keyword>
<dbReference type="EMBL" id="JAPEUV010000136">
    <property type="protein sequence ID" value="KAJ4331851.1"/>
    <property type="molecule type" value="Genomic_DNA"/>
</dbReference>
<dbReference type="PANTHER" id="PTHR45348:SF2">
    <property type="entry name" value="ZINC-TYPE ALCOHOL DEHYDROGENASE-LIKE PROTEIN C2E1P3.01"/>
    <property type="match status" value="1"/>
</dbReference>
<dbReference type="Pfam" id="PF00107">
    <property type="entry name" value="ADH_zinc_N"/>
    <property type="match status" value="1"/>
</dbReference>
<accession>A0A9W8WSA2</accession>
<proteinExistence type="predicted"/>
<reference evidence="3" key="1">
    <citation type="submission" date="2022-10" db="EMBL/GenBank/DDBJ databases">
        <title>Tapping the CABI collections for fungal endophytes: first genome assemblies for Collariella, Neodidymelliopsis, Ascochyta clinopodiicola, Didymella pomorum, Didymosphaeria variabile, Neocosmospora piperis and Neocucurbitaria cava.</title>
        <authorList>
            <person name="Hill R."/>
        </authorList>
    </citation>
    <scope>NUCLEOTIDE SEQUENCE</scope>
    <source>
        <strain evidence="3">IMI 360193</strain>
    </source>
</reference>
<dbReference type="InterPro" id="IPR036291">
    <property type="entry name" value="NAD(P)-bd_dom_sf"/>
</dbReference>
<dbReference type="Proteomes" id="UP001140562">
    <property type="component" value="Unassembled WGS sequence"/>
</dbReference>
<dbReference type="InterPro" id="IPR047122">
    <property type="entry name" value="Trans-enoyl_RdTase-like"/>
</dbReference>
<comment type="caution">
    <text evidence="3">The sequence shown here is derived from an EMBL/GenBank/DDBJ whole genome shotgun (WGS) entry which is preliminary data.</text>
</comment>
<evidence type="ECO:0000256" key="1">
    <source>
        <dbReference type="ARBA" id="ARBA00023002"/>
    </source>
</evidence>
<dbReference type="PANTHER" id="PTHR45348">
    <property type="entry name" value="HYPOTHETICAL OXIDOREDUCTASE (EUROFUNG)"/>
    <property type="match status" value="1"/>
</dbReference>
<dbReference type="SUPFAM" id="SSF51735">
    <property type="entry name" value="NAD(P)-binding Rossmann-fold domains"/>
    <property type="match status" value="1"/>
</dbReference>
<dbReference type="OrthoDB" id="3509362at2759"/>
<dbReference type="AlphaFoldDB" id="A0A9W8WSA2"/>